<keyword evidence="4" id="KW-0812">Transmembrane</keyword>
<keyword evidence="1" id="KW-0677">Repeat</keyword>
<keyword evidence="6" id="KW-1185">Reference proteome</keyword>
<accession>A0A3N0VKV6</accession>
<sequence length="453" mass="49005">MDQQCSADRVAVGRPRWLVGMALLLVALAWLPALAAVFQFDDYRVIVGDPAARSLTVWADEFGTGLRPLLKLSYLLSWALGDGAPWAFAVFNLLLHALASALVWRLGERLFALAGVEAEQRAPAALIAALLFALHPLQTEAVSYLSGRSSGLSGLLALAAVAAYDRQLRGGARGWAPAFWLAAMLVKETAAVLPLALLAWDALARPDDPLRQRMARLWPYPLLLIAVVAWMAGSRYTGFFATSLETRAPLDNLLQQLPALVWLLRGALLLRAPNIDPALPVSGGVDAGALAAAALLIGLLASALAWRRWRWPAFCAAWALVFLLPTNSLLARLDLANDRQLYLPMAALAWTLGWALAWLIRRQPQAGRALAALLLATLATLTALRNLDYRSETALWAATLEQSPGKARVLSNHGVALWQSGHEAEAASAFRTALALDPAYLPARRNLRRLTGE</sequence>
<name>A0A3N0VKV6_9GAMM</name>
<proteinExistence type="predicted"/>
<gene>
    <name evidence="5" type="ORF">ED208_02195</name>
</gene>
<dbReference type="InterPro" id="IPR052346">
    <property type="entry name" value="O-mannosyl-transferase_TMTC"/>
</dbReference>
<keyword evidence="4" id="KW-0472">Membrane</keyword>
<dbReference type="EMBL" id="RJVO01000001">
    <property type="protein sequence ID" value="ROH93355.1"/>
    <property type="molecule type" value="Genomic_DNA"/>
</dbReference>
<feature type="transmembrane region" description="Helical" evidence="4">
    <location>
        <begin position="84"/>
        <end position="104"/>
    </location>
</feature>
<dbReference type="InterPro" id="IPR019734">
    <property type="entry name" value="TPR_rpt"/>
</dbReference>
<protein>
    <submittedName>
        <fullName evidence="5">Uncharacterized protein</fullName>
    </submittedName>
</protein>
<feature type="transmembrane region" description="Helical" evidence="4">
    <location>
        <begin position="284"/>
        <end position="305"/>
    </location>
</feature>
<feature type="transmembrane region" description="Helical" evidence="4">
    <location>
        <begin position="215"/>
        <end position="233"/>
    </location>
</feature>
<evidence type="ECO:0000256" key="2">
    <source>
        <dbReference type="ARBA" id="ARBA00022803"/>
    </source>
</evidence>
<evidence type="ECO:0000256" key="3">
    <source>
        <dbReference type="PROSITE-ProRule" id="PRU00339"/>
    </source>
</evidence>
<dbReference type="InParanoid" id="A0A3N0VKV6"/>
<dbReference type="Gene3D" id="1.25.40.10">
    <property type="entry name" value="Tetratricopeptide repeat domain"/>
    <property type="match status" value="1"/>
</dbReference>
<dbReference type="InterPro" id="IPR011990">
    <property type="entry name" value="TPR-like_helical_dom_sf"/>
</dbReference>
<dbReference type="AlphaFoldDB" id="A0A3N0VKV6"/>
<dbReference type="Proteomes" id="UP000282106">
    <property type="component" value="Unassembled WGS sequence"/>
</dbReference>
<feature type="transmembrane region" description="Helical" evidence="4">
    <location>
        <begin position="178"/>
        <end position="203"/>
    </location>
</feature>
<keyword evidence="4" id="KW-1133">Transmembrane helix</keyword>
<dbReference type="PANTHER" id="PTHR44227">
    <property type="match status" value="1"/>
</dbReference>
<evidence type="ECO:0000313" key="5">
    <source>
        <dbReference type="EMBL" id="ROH93355.1"/>
    </source>
</evidence>
<feature type="transmembrane region" description="Helical" evidence="4">
    <location>
        <begin position="17"/>
        <end position="40"/>
    </location>
</feature>
<dbReference type="SUPFAM" id="SSF48452">
    <property type="entry name" value="TPR-like"/>
    <property type="match status" value="1"/>
</dbReference>
<organism evidence="5 6">
    <name type="scientific">Stagnimonas aquatica</name>
    <dbReference type="NCBI Taxonomy" id="2689987"/>
    <lineage>
        <taxon>Bacteria</taxon>
        <taxon>Pseudomonadati</taxon>
        <taxon>Pseudomonadota</taxon>
        <taxon>Gammaproteobacteria</taxon>
        <taxon>Nevskiales</taxon>
        <taxon>Nevskiaceae</taxon>
        <taxon>Stagnimonas</taxon>
    </lineage>
</organism>
<reference evidence="5 6" key="1">
    <citation type="submission" date="2018-10" db="EMBL/GenBank/DDBJ databases">
        <authorList>
            <person name="Chen W.-M."/>
        </authorList>
    </citation>
    <scope>NUCLEOTIDE SEQUENCE [LARGE SCALE GENOMIC DNA]</scope>
    <source>
        <strain evidence="5 6">THS-13</strain>
    </source>
</reference>
<feature type="transmembrane region" description="Helical" evidence="4">
    <location>
        <begin position="311"/>
        <end position="330"/>
    </location>
</feature>
<dbReference type="PROSITE" id="PS50005">
    <property type="entry name" value="TPR"/>
    <property type="match status" value="1"/>
</dbReference>
<feature type="transmembrane region" description="Helical" evidence="4">
    <location>
        <begin position="342"/>
        <end position="360"/>
    </location>
</feature>
<feature type="repeat" description="TPR" evidence="3">
    <location>
        <begin position="407"/>
        <end position="440"/>
    </location>
</feature>
<evidence type="ECO:0000256" key="1">
    <source>
        <dbReference type="ARBA" id="ARBA00022737"/>
    </source>
</evidence>
<comment type="caution">
    <text evidence="5">The sequence shown here is derived from an EMBL/GenBank/DDBJ whole genome shotgun (WGS) entry which is preliminary data.</text>
</comment>
<dbReference type="PANTHER" id="PTHR44227:SF3">
    <property type="entry name" value="PROTEIN O-MANNOSYL-TRANSFERASE TMTC4"/>
    <property type="match status" value="1"/>
</dbReference>
<keyword evidence="2 3" id="KW-0802">TPR repeat</keyword>
<evidence type="ECO:0000313" key="6">
    <source>
        <dbReference type="Proteomes" id="UP000282106"/>
    </source>
</evidence>
<evidence type="ECO:0000256" key="4">
    <source>
        <dbReference type="SAM" id="Phobius"/>
    </source>
</evidence>